<keyword evidence="2" id="KW-0238">DNA-binding</keyword>
<dbReference type="InterPro" id="IPR018062">
    <property type="entry name" value="HTH_AraC-typ_CS"/>
</dbReference>
<evidence type="ECO:0000259" key="4">
    <source>
        <dbReference type="PROSITE" id="PS01124"/>
    </source>
</evidence>
<keyword evidence="6" id="KW-1185">Reference proteome</keyword>
<dbReference type="OrthoDB" id="9816344at2"/>
<reference evidence="5" key="1">
    <citation type="submission" date="2017-10" db="EMBL/GenBank/DDBJ databases">
        <title>Massilia psychrophilum sp. nov., a novel purple-pigmented bacterium isolated from Tianshan glacier, Xinjiang Municipality, China.</title>
        <authorList>
            <person name="Wang H."/>
        </authorList>
    </citation>
    <scope>NUCLEOTIDE SEQUENCE [LARGE SCALE GENOMIC DNA]</scope>
    <source>
        <strain evidence="5">B2</strain>
    </source>
</reference>
<dbReference type="SUPFAM" id="SSF46689">
    <property type="entry name" value="Homeodomain-like"/>
    <property type="match status" value="2"/>
</dbReference>
<dbReference type="AlphaFoldDB" id="A0A2D2DIS1"/>
<gene>
    <name evidence="5" type="ORF">CR152_10330</name>
</gene>
<dbReference type="PANTHER" id="PTHR46796:SF6">
    <property type="entry name" value="ARAC SUBFAMILY"/>
    <property type="match status" value="1"/>
</dbReference>
<dbReference type="InterPro" id="IPR050204">
    <property type="entry name" value="AraC_XylS_family_regulators"/>
</dbReference>
<dbReference type="InterPro" id="IPR018060">
    <property type="entry name" value="HTH_AraC"/>
</dbReference>
<dbReference type="SMART" id="SM00342">
    <property type="entry name" value="HTH_ARAC"/>
    <property type="match status" value="1"/>
</dbReference>
<keyword evidence="3" id="KW-0804">Transcription</keyword>
<proteinExistence type="predicted"/>
<dbReference type="InterPro" id="IPR009057">
    <property type="entry name" value="Homeodomain-like_sf"/>
</dbReference>
<dbReference type="EMBL" id="CP024608">
    <property type="protein sequence ID" value="ATQ74876.1"/>
    <property type="molecule type" value="Genomic_DNA"/>
</dbReference>
<dbReference type="KEGG" id="mass:CR152_10330"/>
<feature type="domain" description="HTH araC/xylS-type" evidence="4">
    <location>
        <begin position="194"/>
        <end position="292"/>
    </location>
</feature>
<evidence type="ECO:0000313" key="5">
    <source>
        <dbReference type="EMBL" id="ATQ74876.1"/>
    </source>
</evidence>
<keyword evidence="1" id="KW-0805">Transcription regulation</keyword>
<protein>
    <submittedName>
        <fullName evidence="5">AraC family transcriptional regulator</fullName>
    </submittedName>
</protein>
<sequence length="295" mass="33468">MHSRPPLISHAVFNTMSGTNATLERFAWLGDGLAAAIWKRETVEEFTSYVQPGHHTLSCYLGGGYRTERAGVPGRYGAPQQLCSMPDWHESQWVVRGHVHMLHVYFMPEHFTRRAVAELDREPRELTLADRTYFENPRIVQLCEALVRQPWDDTGQLLRANEITHEALSELLRSQAIVRRDLRLRGGLAPLVRRRLADYIEQHLAQPITLGELAQLACMSEFHLARMFRVSFGMPPSSWVAQRRIERARVLLKAGKLPLQQIAAACGYADLSHFSHRFSKAVGAPPGRYRQALAG</sequence>
<organism evidence="5 6">
    <name type="scientific">Massilia violaceinigra</name>
    <dbReference type="NCBI Taxonomy" id="2045208"/>
    <lineage>
        <taxon>Bacteria</taxon>
        <taxon>Pseudomonadati</taxon>
        <taxon>Pseudomonadota</taxon>
        <taxon>Betaproteobacteria</taxon>
        <taxon>Burkholderiales</taxon>
        <taxon>Oxalobacteraceae</taxon>
        <taxon>Telluria group</taxon>
        <taxon>Massilia</taxon>
    </lineage>
</organism>
<dbReference type="Gene3D" id="1.10.10.60">
    <property type="entry name" value="Homeodomain-like"/>
    <property type="match status" value="1"/>
</dbReference>
<evidence type="ECO:0000256" key="2">
    <source>
        <dbReference type="ARBA" id="ARBA00023125"/>
    </source>
</evidence>
<evidence type="ECO:0000313" key="6">
    <source>
        <dbReference type="Proteomes" id="UP000229897"/>
    </source>
</evidence>
<dbReference type="PROSITE" id="PS01124">
    <property type="entry name" value="HTH_ARAC_FAMILY_2"/>
    <property type="match status" value="1"/>
</dbReference>
<name>A0A2D2DIS1_9BURK</name>
<dbReference type="Pfam" id="PF12833">
    <property type="entry name" value="HTH_18"/>
    <property type="match status" value="1"/>
</dbReference>
<accession>A0A2D2DIS1</accession>
<dbReference type="RefSeq" id="WP_099874851.1">
    <property type="nucleotide sequence ID" value="NZ_CP024608.1"/>
</dbReference>
<dbReference type="PANTHER" id="PTHR46796">
    <property type="entry name" value="HTH-TYPE TRANSCRIPTIONAL ACTIVATOR RHAS-RELATED"/>
    <property type="match status" value="1"/>
</dbReference>
<dbReference type="PROSITE" id="PS00041">
    <property type="entry name" value="HTH_ARAC_FAMILY_1"/>
    <property type="match status" value="1"/>
</dbReference>
<dbReference type="GO" id="GO:0043565">
    <property type="term" value="F:sequence-specific DNA binding"/>
    <property type="evidence" value="ECO:0007669"/>
    <property type="project" value="InterPro"/>
</dbReference>
<evidence type="ECO:0000256" key="1">
    <source>
        <dbReference type="ARBA" id="ARBA00023015"/>
    </source>
</evidence>
<dbReference type="GO" id="GO:0003700">
    <property type="term" value="F:DNA-binding transcription factor activity"/>
    <property type="evidence" value="ECO:0007669"/>
    <property type="project" value="InterPro"/>
</dbReference>
<dbReference type="Proteomes" id="UP000229897">
    <property type="component" value="Chromosome"/>
</dbReference>
<evidence type="ECO:0000256" key="3">
    <source>
        <dbReference type="ARBA" id="ARBA00023163"/>
    </source>
</evidence>